<gene>
    <name evidence="2" type="ORF">GPM918_LOCUS17988</name>
    <name evidence="1" type="ORF">OVA965_LOCUS3516</name>
    <name evidence="4" type="ORF">SRO942_LOCUS17985</name>
    <name evidence="3" type="ORF">TMI583_LOCUS3515</name>
</gene>
<dbReference type="EMBL" id="CAJOBA010000851">
    <property type="protein sequence ID" value="CAF3560715.1"/>
    <property type="molecule type" value="Genomic_DNA"/>
</dbReference>
<accession>A0A814N1R6</accession>
<name>A0A814N1R6_9BILA</name>
<comment type="caution">
    <text evidence="2">The sequence shown here is derived from an EMBL/GenBank/DDBJ whole genome shotgun (WGS) entry which is preliminary data.</text>
</comment>
<proteinExistence type="predicted"/>
<dbReference type="EMBL" id="CAJNOK010000851">
    <property type="protein sequence ID" value="CAF0779323.1"/>
    <property type="molecule type" value="Genomic_DNA"/>
</dbReference>
<protein>
    <submittedName>
        <fullName evidence="2">Uncharacterized protein</fullName>
    </submittedName>
</protein>
<sequence>MLPLYSASWLFNSENRRLLCHLCEKLLAKHSRPPYFGTDSSSKILAQRDASHEPKEGYIIFFNLFDLNVNNNCHNACDDSDIGERKRKERYLNNEIINPSTTISINDESLKAVYIPNINFFKRYNNLRGMTVMIGGKEERESLRLEYDVDCFELPRFKKYPFKHAKSKEIV</sequence>
<dbReference type="EMBL" id="CAJNOQ010005083">
    <property type="protein sequence ID" value="CAF1085542.1"/>
    <property type="molecule type" value="Genomic_DNA"/>
</dbReference>
<evidence type="ECO:0000313" key="3">
    <source>
        <dbReference type="EMBL" id="CAF3560715.1"/>
    </source>
</evidence>
<dbReference type="Proteomes" id="UP000681722">
    <property type="component" value="Unassembled WGS sequence"/>
</dbReference>
<evidence type="ECO:0000313" key="2">
    <source>
        <dbReference type="EMBL" id="CAF1085542.1"/>
    </source>
</evidence>
<dbReference type="Proteomes" id="UP000682733">
    <property type="component" value="Unassembled WGS sequence"/>
</dbReference>
<keyword evidence="5" id="KW-1185">Reference proteome</keyword>
<dbReference type="OrthoDB" id="10582404at2759"/>
<organism evidence="2 5">
    <name type="scientific">Didymodactylos carnosus</name>
    <dbReference type="NCBI Taxonomy" id="1234261"/>
    <lineage>
        <taxon>Eukaryota</taxon>
        <taxon>Metazoa</taxon>
        <taxon>Spiralia</taxon>
        <taxon>Gnathifera</taxon>
        <taxon>Rotifera</taxon>
        <taxon>Eurotatoria</taxon>
        <taxon>Bdelloidea</taxon>
        <taxon>Philodinida</taxon>
        <taxon>Philodinidae</taxon>
        <taxon>Didymodactylos</taxon>
    </lineage>
</organism>
<dbReference type="Proteomes" id="UP000677228">
    <property type="component" value="Unassembled WGS sequence"/>
</dbReference>
<evidence type="ECO:0000313" key="4">
    <source>
        <dbReference type="EMBL" id="CAF3851135.1"/>
    </source>
</evidence>
<dbReference type="EMBL" id="CAJOBC010005083">
    <property type="protein sequence ID" value="CAF3851135.1"/>
    <property type="molecule type" value="Genomic_DNA"/>
</dbReference>
<evidence type="ECO:0000313" key="5">
    <source>
        <dbReference type="Proteomes" id="UP000663829"/>
    </source>
</evidence>
<dbReference type="Proteomes" id="UP000663829">
    <property type="component" value="Unassembled WGS sequence"/>
</dbReference>
<evidence type="ECO:0000313" key="1">
    <source>
        <dbReference type="EMBL" id="CAF0779323.1"/>
    </source>
</evidence>
<dbReference type="AlphaFoldDB" id="A0A814N1R6"/>
<reference evidence="2" key="1">
    <citation type="submission" date="2021-02" db="EMBL/GenBank/DDBJ databases">
        <authorList>
            <person name="Nowell W R."/>
        </authorList>
    </citation>
    <scope>NUCLEOTIDE SEQUENCE</scope>
</reference>